<reference evidence="2" key="1">
    <citation type="journal article" date="2021" name="Nat. Commun.">
        <title>Genetic determinants of endophytism in the Arabidopsis root mycobiome.</title>
        <authorList>
            <person name="Mesny F."/>
            <person name="Miyauchi S."/>
            <person name="Thiergart T."/>
            <person name="Pickel B."/>
            <person name="Atanasova L."/>
            <person name="Karlsson M."/>
            <person name="Huettel B."/>
            <person name="Barry K.W."/>
            <person name="Haridas S."/>
            <person name="Chen C."/>
            <person name="Bauer D."/>
            <person name="Andreopoulos W."/>
            <person name="Pangilinan J."/>
            <person name="LaButti K."/>
            <person name="Riley R."/>
            <person name="Lipzen A."/>
            <person name="Clum A."/>
            <person name="Drula E."/>
            <person name="Henrissat B."/>
            <person name="Kohler A."/>
            <person name="Grigoriev I.V."/>
            <person name="Martin F.M."/>
            <person name="Hacquard S."/>
        </authorList>
    </citation>
    <scope>NUCLEOTIDE SEQUENCE</scope>
    <source>
        <strain evidence="2">MPI-CAGE-CH-0243</strain>
    </source>
</reference>
<feature type="compositionally biased region" description="Low complexity" evidence="1">
    <location>
        <begin position="237"/>
        <end position="250"/>
    </location>
</feature>
<proteinExistence type="predicted"/>
<feature type="compositionally biased region" description="Basic and acidic residues" evidence="1">
    <location>
        <begin position="146"/>
        <end position="160"/>
    </location>
</feature>
<dbReference type="OrthoDB" id="3641178at2759"/>
<gene>
    <name evidence="2" type="ORF">B0J11DRAFT_435343</name>
</gene>
<comment type="caution">
    <text evidence="2">The sequence shown here is derived from an EMBL/GenBank/DDBJ whole genome shotgun (WGS) entry which is preliminary data.</text>
</comment>
<name>A0A9P9DRR2_9PLEO</name>
<dbReference type="EMBL" id="JAGMWT010000008">
    <property type="protein sequence ID" value="KAH7123877.1"/>
    <property type="molecule type" value="Genomic_DNA"/>
</dbReference>
<evidence type="ECO:0000313" key="2">
    <source>
        <dbReference type="EMBL" id="KAH7123877.1"/>
    </source>
</evidence>
<feature type="compositionally biased region" description="Polar residues" evidence="1">
    <location>
        <begin position="123"/>
        <end position="140"/>
    </location>
</feature>
<feature type="compositionally biased region" description="Polar residues" evidence="1">
    <location>
        <begin position="103"/>
        <end position="114"/>
    </location>
</feature>
<evidence type="ECO:0000256" key="1">
    <source>
        <dbReference type="SAM" id="MobiDB-lite"/>
    </source>
</evidence>
<protein>
    <submittedName>
        <fullName evidence="2">Uncharacterized protein</fullName>
    </submittedName>
</protein>
<evidence type="ECO:0000313" key="3">
    <source>
        <dbReference type="Proteomes" id="UP000700596"/>
    </source>
</evidence>
<accession>A0A9P9DRR2</accession>
<feature type="compositionally biased region" description="Basic and acidic residues" evidence="1">
    <location>
        <begin position="251"/>
        <end position="263"/>
    </location>
</feature>
<dbReference type="AlphaFoldDB" id="A0A9P9DRR2"/>
<feature type="region of interest" description="Disordered" evidence="1">
    <location>
        <begin position="101"/>
        <end position="202"/>
    </location>
</feature>
<keyword evidence="3" id="KW-1185">Reference proteome</keyword>
<feature type="region of interest" description="Disordered" evidence="1">
    <location>
        <begin position="237"/>
        <end position="263"/>
    </location>
</feature>
<organism evidence="2 3">
    <name type="scientific">Dendryphion nanum</name>
    <dbReference type="NCBI Taxonomy" id="256645"/>
    <lineage>
        <taxon>Eukaryota</taxon>
        <taxon>Fungi</taxon>
        <taxon>Dikarya</taxon>
        <taxon>Ascomycota</taxon>
        <taxon>Pezizomycotina</taxon>
        <taxon>Dothideomycetes</taxon>
        <taxon>Pleosporomycetidae</taxon>
        <taxon>Pleosporales</taxon>
        <taxon>Torulaceae</taxon>
        <taxon>Dendryphion</taxon>
    </lineage>
</organism>
<dbReference type="Proteomes" id="UP000700596">
    <property type="component" value="Unassembled WGS sequence"/>
</dbReference>
<sequence>MVPDTNYVDVKSRMPEIKELFHTRHYVQCASLCEHLLTRSHAQAHPLHVAYLNFYLALAHDTVARETVIRNRQEELDIAEKHYIAALTALTPLELQYSEEVTEFQSPTSSINEQRGSRRRASDATSLHSNHSVSTTATSQADEDFDNKKSPAFDSTEARSNRFVRFSPAPETIPDGVNLKPAKRRPSPIVIPTPKRESSAERRQICANLSSFTTMIKAHLTGVRALRNTPVAPLQRWSFSRSRSSTISSRPESRDSNDDVPSWDKIREERKHVTFRPRFNPASVQSLCRDAINDL</sequence>